<dbReference type="InterPro" id="IPR044780">
    <property type="entry name" value="Heh2/Src1"/>
</dbReference>
<feature type="compositionally biased region" description="Acidic residues" evidence="8">
    <location>
        <begin position="155"/>
        <end position="164"/>
    </location>
</feature>
<feature type="transmembrane region" description="Helical" evidence="9">
    <location>
        <begin position="894"/>
        <end position="915"/>
    </location>
</feature>
<evidence type="ECO:0000256" key="4">
    <source>
        <dbReference type="ARBA" id="ARBA00022989"/>
    </source>
</evidence>
<organism evidence="12 13">
    <name type="scientific">Wickerhamomyces pijperi</name>
    <name type="common">Yeast</name>
    <name type="synonym">Pichia pijperi</name>
    <dbReference type="NCBI Taxonomy" id="599730"/>
    <lineage>
        <taxon>Eukaryota</taxon>
        <taxon>Fungi</taxon>
        <taxon>Dikarya</taxon>
        <taxon>Ascomycota</taxon>
        <taxon>Saccharomycotina</taxon>
        <taxon>Saccharomycetes</taxon>
        <taxon>Phaffomycetales</taxon>
        <taxon>Wickerhamomycetaceae</taxon>
        <taxon>Wickerhamomyces</taxon>
    </lineage>
</organism>
<evidence type="ECO:0000313" key="13">
    <source>
        <dbReference type="Proteomes" id="UP000774326"/>
    </source>
</evidence>
<dbReference type="AlphaFoldDB" id="A0A9P8PWG2"/>
<feature type="compositionally biased region" description="Basic residues" evidence="8">
    <location>
        <begin position="170"/>
        <end position="179"/>
    </location>
</feature>
<evidence type="ECO:0000313" key="12">
    <source>
        <dbReference type="EMBL" id="KAH3679693.1"/>
    </source>
</evidence>
<keyword evidence="3 9" id="KW-0812">Transmembrane</keyword>
<reference evidence="12" key="1">
    <citation type="journal article" date="2021" name="Open Biol.">
        <title>Shared evolutionary footprints suggest mitochondrial oxidative damage underlies multiple complex I losses in fungi.</title>
        <authorList>
            <person name="Schikora-Tamarit M.A."/>
            <person name="Marcet-Houben M."/>
            <person name="Nosek J."/>
            <person name="Gabaldon T."/>
        </authorList>
    </citation>
    <scope>NUCLEOTIDE SEQUENCE</scope>
    <source>
        <strain evidence="12">CBS2887</strain>
    </source>
</reference>
<feature type="compositionally biased region" description="Polar residues" evidence="8">
    <location>
        <begin position="205"/>
        <end position="216"/>
    </location>
</feature>
<reference evidence="12" key="2">
    <citation type="submission" date="2021-01" db="EMBL/GenBank/DDBJ databases">
        <authorList>
            <person name="Schikora-Tamarit M.A."/>
        </authorList>
    </citation>
    <scope>NUCLEOTIDE SEQUENCE</scope>
    <source>
        <strain evidence="12">CBS2887</strain>
    </source>
</reference>
<dbReference type="EMBL" id="JAEUBG010004878">
    <property type="protein sequence ID" value="KAH3679693.1"/>
    <property type="molecule type" value="Genomic_DNA"/>
</dbReference>
<keyword evidence="4 9" id="KW-1133">Transmembrane helix</keyword>
<keyword evidence="5 9" id="KW-0472">Membrane</keyword>
<feature type="region of interest" description="Disordered" evidence="8">
    <location>
        <begin position="77"/>
        <end position="445"/>
    </location>
</feature>
<keyword evidence="6" id="KW-0539">Nucleus</keyword>
<comment type="caution">
    <text evidence="12">The sequence shown here is derived from an EMBL/GenBank/DDBJ whole genome shotgun (WGS) entry which is preliminary data.</text>
</comment>
<protein>
    <recommendedName>
        <fullName evidence="14">Inner nuclear membrane protein SRC1</fullName>
    </recommendedName>
</protein>
<evidence type="ECO:0000259" key="11">
    <source>
        <dbReference type="Pfam" id="PF12949"/>
    </source>
</evidence>
<dbReference type="Gene3D" id="1.10.720.30">
    <property type="entry name" value="SAP domain"/>
    <property type="match status" value="1"/>
</dbReference>
<dbReference type="PANTHER" id="PTHR47808:SF2">
    <property type="entry name" value="LEM DOMAIN-CONTAINING PROTEIN 2"/>
    <property type="match status" value="1"/>
</dbReference>
<proteinExistence type="predicted"/>
<evidence type="ECO:0000256" key="7">
    <source>
        <dbReference type="SAM" id="Coils"/>
    </source>
</evidence>
<feature type="compositionally biased region" description="Polar residues" evidence="8">
    <location>
        <begin position="436"/>
        <end position="445"/>
    </location>
</feature>
<dbReference type="OrthoDB" id="2503928at2759"/>
<feature type="region of interest" description="Disordered" evidence="8">
    <location>
        <begin position="838"/>
        <end position="859"/>
    </location>
</feature>
<dbReference type="InterPro" id="IPR018996">
    <property type="entry name" value="Man1/Src1-like_C"/>
</dbReference>
<feature type="compositionally biased region" description="Low complexity" evidence="8">
    <location>
        <begin position="287"/>
        <end position="297"/>
    </location>
</feature>
<feature type="compositionally biased region" description="Basic and acidic residues" evidence="8">
    <location>
        <begin position="261"/>
        <end position="274"/>
    </location>
</feature>
<dbReference type="InterPro" id="IPR036361">
    <property type="entry name" value="SAP_dom_sf"/>
</dbReference>
<dbReference type="InterPro" id="IPR025856">
    <property type="entry name" value="HeH/LEM_domain"/>
</dbReference>
<dbReference type="Pfam" id="PF12949">
    <property type="entry name" value="HeH"/>
    <property type="match status" value="1"/>
</dbReference>
<dbReference type="InterPro" id="IPR041885">
    <property type="entry name" value="MAN1_winged_helix_dom"/>
</dbReference>
<feature type="domain" description="HeH/LEM" evidence="11">
    <location>
        <begin position="13"/>
        <end position="46"/>
    </location>
</feature>
<dbReference type="GO" id="GO:0071763">
    <property type="term" value="P:nuclear membrane organization"/>
    <property type="evidence" value="ECO:0007669"/>
    <property type="project" value="TreeGrafter"/>
</dbReference>
<dbReference type="Pfam" id="PF09402">
    <property type="entry name" value="MSC"/>
    <property type="match status" value="1"/>
</dbReference>
<dbReference type="PANTHER" id="PTHR47808">
    <property type="entry name" value="INNER NUCLEAR MEMBRANE PROTEIN HEH2-RELATED"/>
    <property type="match status" value="1"/>
</dbReference>
<sequence length="1010" mass="113451">MDESEYLQPDFDPKTLKVAQLRNILLQNDVDYVSSAKKADLIALFNANIKPTAARRLKMIEKVEPNDDSIEVVDVKPKKQSKRAVPVEPEIISISDDDDAEEVQVVETKKSVKKLGKIKSPTPEPVSKPRKVSASSKKKTKKESLNSDLESAASEAEEEHESNDEDQKPRSRKTRKTSGKTKSIEFERQRSLSPKKRSASKKSDLSPSRVTRSISGTFPAADGTESDTKRERSPIRKTSRRAKSEEPKPELTVDSQKGKSAKHDTSIIESEVQHFTKSGADENIFQSSPSIASSNSKNPKKRSAAAEEDDDHKPAKNKKSKSVKQATLFSDTAKTPTKPSSESSSLKMDKFEKSIPSSNGFNQQKGNLFEFDDESLEKALERSPARKSPKKDTEVKKTEESKDSLAKVEESEPVEPKKEPMEQQDIVGKENETPVIDSSSNSYDITEETPTLRNKLTSFIPSVSAIIKNVISPKTTPKANKVLQFTKFSDSDTTEPLGMTTTGDVTITEETHELLRDDADKSGFIEIEKEFAEEPEQEDSIFKNDVEEELSAHPNDEDIAKLQLEIQSTEHQMLEEAEEAARIINQVLESEEETKLAAIAAEQSEDVEDGEMSAAVLRKPFVDLNAVVDFFNSVVFFGVLISIAIGSLWYREQRILVGYCGSEIYQPAIPNASNDFSIKINDFLEDYKPSCLPCPENAICLPSMQIRCKADYVVEEPWYKVYGLLPFRDSCVKDTKKEQIIKEVVAKSLELLRLRNANFKCGDGNNEEDLERIGISDEELYEFFFRTKKSALTDGDFDELWDSVLTDLSKEPEITVRQVISNSLSTRDRILTLSEQLQHRGSVDPSNTDDDFSSDEAASEGSVHQKIVFRSTSTAKLSVHCKFQKDVKERFEKYKVYIVSGIAFIVSSMLLYVQITSYLNQKRRIHEISEVILGKLMKQQKCATNDSTGTTHRYISTLTLRDELLANLSTSKRVQMWGSILKSLESNVNVRSTTKEIHGEIVRVLEWIGE</sequence>
<name>A0A9P8PWG2_WICPI</name>
<dbReference type="GO" id="GO:0034399">
    <property type="term" value="C:nuclear periphery"/>
    <property type="evidence" value="ECO:0007669"/>
    <property type="project" value="TreeGrafter"/>
</dbReference>
<feature type="coiled-coil region" evidence="7">
    <location>
        <begin position="559"/>
        <end position="594"/>
    </location>
</feature>
<feature type="compositionally biased region" description="Acidic residues" evidence="8">
    <location>
        <begin position="847"/>
        <end position="858"/>
    </location>
</feature>
<accession>A0A9P8PWG2</accession>
<evidence type="ECO:0000256" key="2">
    <source>
        <dbReference type="ARBA" id="ARBA00022553"/>
    </source>
</evidence>
<feature type="compositionally biased region" description="Polar residues" evidence="8">
    <location>
        <begin position="355"/>
        <end position="366"/>
    </location>
</feature>
<dbReference type="CDD" id="cd12935">
    <property type="entry name" value="LEM_like"/>
    <property type="match status" value="1"/>
</dbReference>
<evidence type="ECO:0000259" key="10">
    <source>
        <dbReference type="Pfam" id="PF09402"/>
    </source>
</evidence>
<dbReference type="Gene3D" id="1.10.10.1180">
    <property type="entry name" value="MAN1, winged-helix domain"/>
    <property type="match status" value="1"/>
</dbReference>
<dbReference type="Proteomes" id="UP000774326">
    <property type="component" value="Unassembled WGS sequence"/>
</dbReference>
<evidence type="ECO:0008006" key="14">
    <source>
        <dbReference type="Google" id="ProtNLM"/>
    </source>
</evidence>
<feature type="compositionally biased region" description="Basic residues" evidence="8">
    <location>
        <begin position="128"/>
        <end position="141"/>
    </location>
</feature>
<dbReference type="GO" id="GO:0005783">
    <property type="term" value="C:endoplasmic reticulum"/>
    <property type="evidence" value="ECO:0007669"/>
    <property type="project" value="TreeGrafter"/>
</dbReference>
<evidence type="ECO:0000256" key="5">
    <source>
        <dbReference type="ARBA" id="ARBA00023136"/>
    </source>
</evidence>
<feature type="compositionally biased region" description="Basic and acidic residues" evidence="8">
    <location>
        <begin position="376"/>
        <end position="432"/>
    </location>
</feature>
<keyword evidence="7" id="KW-0175">Coiled coil</keyword>
<evidence type="ECO:0000256" key="9">
    <source>
        <dbReference type="SAM" id="Phobius"/>
    </source>
</evidence>
<feature type="domain" description="Man1/Src1-like C-terminal" evidence="10">
    <location>
        <begin position="641"/>
        <end position="1010"/>
    </location>
</feature>
<dbReference type="GO" id="GO:0005637">
    <property type="term" value="C:nuclear inner membrane"/>
    <property type="evidence" value="ECO:0007669"/>
    <property type="project" value="UniProtKB-SubCell"/>
</dbReference>
<gene>
    <name evidence="12" type="ORF">WICPIJ_008569</name>
</gene>
<evidence type="ECO:0000256" key="8">
    <source>
        <dbReference type="SAM" id="MobiDB-lite"/>
    </source>
</evidence>
<evidence type="ECO:0000256" key="6">
    <source>
        <dbReference type="ARBA" id="ARBA00023242"/>
    </source>
</evidence>
<comment type="subcellular location">
    <subcellularLocation>
        <location evidence="1">Nucleus inner membrane</location>
    </subcellularLocation>
</comment>
<feature type="compositionally biased region" description="Polar residues" evidence="8">
    <location>
        <begin position="325"/>
        <end position="339"/>
    </location>
</feature>
<feature type="compositionally biased region" description="Acidic residues" evidence="8">
    <location>
        <begin position="95"/>
        <end position="104"/>
    </location>
</feature>
<feature type="compositionally biased region" description="Basic and acidic residues" evidence="8">
    <location>
        <begin position="242"/>
        <end position="251"/>
    </location>
</feature>
<keyword evidence="2" id="KW-0597">Phosphoprotein</keyword>
<keyword evidence="13" id="KW-1185">Reference proteome</keyword>
<feature type="transmembrane region" description="Helical" evidence="9">
    <location>
        <begin position="630"/>
        <end position="650"/>
    </location>
</feature>
<dbReference type="GO" id="GO:0003682">
    <property type="term" value="F:chromatin binding"/>
    <property type="evidence" value="ECO:0007669"/>
    <property type="project" value="InterPro"/>
</dbReference>
<evidence type="ECO:0000256" key="1">
    <source>
        <dbReference type="ARBA" id="ARBA00004540"/>
    </source>
</evidence>
<evidence type="ECO:0000256" key="3">
    <source>
        <dbReference type="ARBA" id="ARBA00022692"/>
    </source>
</evidence>